<comment type="caution">
    <text evidence="1">The sequence shown here is derived from an EMBL/GenBank/DDBJ whole genome shotgun (WGS) entry which is preliminary data.</text>
</comment>
<reference evidence="1 2" key="1">
    <citation type="submission" date="2015-08" db="EMBL/GenBank/DDBJ databases">
        <title>Next Generation Sequencing and Analysis of the Genome of Puccinia sorghi L Schw, the Causal Agent of Maize Common Rust.</title>
        <authorList>
            <person name="Rochi L."/>
            <person name="Burguener G."/>
            <person name="Darino M."/>
            <person name="Turjanski A."/>
            <person name="Kreff E."/>
            <person name="Dieguez M.J."/>
            <person name="Sacco F."/>
        </authorList>
    </citation>
    <scope>NUCLEOTIDE SEQUENCE [LARGE SCALE GENOMIC DNA]</scope>
    <source>
        <strain evidence="1 2">RO10H11247</strain>
    </source>
</reference>
<dbReference type="AlphaFoldDB" id="A0A0L6UCK4"/>
<accession>A0A0L6UCK4</accession>
<organism evidence="1 2">
    <name type="scientific">Puccinia sorghi</name>
    <dbReference type="NCBI Taxonomy" id="27349"/>
    <lineage>
        <taxon>Eukaryota</taxon>
        <taxon>Fungi</taxon>
        <taxon>Dikarya</taxon>
        <taxon>Basidiomycota</taxon>
        <taxon>Pucciniomycotina</taxon>
        <taxon>Pucciniomycetes</taxon>
        <taxon>Pucciniales</taxon>
        <taxon>Pucciniaceae</taxon>
        <taxon>Puccinia</taxon>
    </lineage>
</organism>
<sequence length="144" mass="17219">IANWGMYKETWKTIKEDGMDDFAFALVLKKFMRLLNTCHSALLRHMRNTKFQIKFELQPFLINWIDQVLFDVNQKKLPLLGDFILEDGRLLIHLIISHNSHRRKIQGAICVFGYWLKKVAIKLYSQLFKNDEEYWDILTQIIDC</sequence>
<protein>
    <submittedName>
        <fullName evidence="1">Uncharacterized protein</fullName>
    </submittedName>
</protein>
<feature type="non-terminal residue" evidence="1">
    <location>
        <position position="1"/>
    </location>
</feature>
<dbReference type="OrthoDB" id="10621270at2759"/>
<dbReference type="Proteomes" id="UP000037035">
    <property type="component" value="Unassembled WGS sequence"/>
</dbReference>
<gene>
    <name evidence="1" type="ORF">VP01_7414g1</name>
</gene>
<feature type="non-terminal residue" evidence="1">
    <location>
        <position position="144"/>
    </location>
</feature>
<dbReference type="VEuPathDB" id="FungiDB:VP01_7414g1"/>
<keyword evidence="2" id="KW-1185">Reference proteome</keyword>
<evidence type="ECO:0000313" key="2">
    <source>
        <dbReference type="Proteomes" id="UP000037035"/>
    </source>
</evidence>
<evidence type="ECO:0000313" key="1">
    <source>
        <dbReference type="EMBL" id="KNZ46266.1"/>
    </source>
</evidence>
<dbReference type="EMBL" id="LAVV01012844">
    <property type="protein sequence ID" value="KNZ46266.1"/>
    <property type="molecule type" value="Genomic_DNA"/>
</dbReference>
<name>A0A0L6UCK4_9BASI</name>
<proteinExistence type="predicted"/>